<dbReference type="Proteomes" id="UP000218334">
    <property type="component" value="Unassembled WGS sequence"/>
</dbReference>
<evidence type="ECO:0000313" key="2">
    <source>
        <dbReference type="Proteomes" id="UP000218334"/>
    </source>
</evidence>
<dbReference type="AlphaFoldDB" id="A0A2H3BB31"/>
<organism evidence="1 2">
    <name type="scientific">Armillaria solidipes</name>
    <dbReference type="NCBI Taxonomy" id="1076256"/>
    <lineage>
        <taxon>Eukaryota</taxon>
        <taxon>Fungi</taxon>
        <taxon>Dikarya</taxon>
        <taxon>Basidiomycota</taxon>
        <taxon>Agaricomycotina</taxon>
        <taxon>Agaricomycetes</taxon>
        <taxon>Agaricomycetidae</taxon>
        <taxon>Agaricales</taxon>
        <taxon>Marasmiineae</taxon>
        <taxon>Physalacriaceae</taxon>
        <taxon>Armillaria</taxon>
    </lineage>
</organism>
<protein>
    <submittedName>
        <fullName evidence="1">Uncharacterized protein</fullName>
    </submittedName>
</protein>
<keyword evidence="2" id="KW-1185">Reference proteome</keyword>
<accession>A0A2H3BB31</accession>
<name>A0A2H3BB31_9AGAR</name>
<reference evidence="2" key="1">
    <citation type="journal article" date="2017" name="Nat. Ecol. Evol.">
        <title>Genome expansion and lineage-specific genetic innovations in the forest pathogenic fungi Armillaria.</title>
        <authorList>
            <person name="Sipos G."/>
            <person name="Prasanna A.N."/>
            <person name="Walter M.C."/>
            <person name="O'Connor E."/>
            <person name="Balint B."/>
            <person name="Krizsan K."/>
            <person name="Kiss B."/>
            <person name="Hess J."/>
            <person name="Varga T."/>
            <person name="Slot J."/>
            <person name="Riley R."/>
            <person name="Boka B."/>
            <person name="Rigling D."/>
            <person name="Barry K."/>
            <person name="Lee J."/>
            <person name="Mihaltcheva S."/>
            <person name="LaButti K."/>
            <person name="Lipzen A."/>
            <person name="Waldron R."/>
            <person name="Moloney N.M."/>
            <person name="Sperisen C."/>
            <person name="Kredics L."/>
            <person name="Vagvoelgyi C."/>
            <person name="Patrignani A."/>
            <person name="Fitzpatrick D."/>
            <person name="Nagy I."/>
            <person name="Doyle S."/>
            <person name="Anderson J.B."/>
            <person name="Grigoriev I.V."/>
            <person name="Gueldener U."/>
            <person name="Muensterkoetter M."/>
            <person name="Nagy L.G."/>
        </authorList>
    </citation>
    <scope>NUCLEOTIDE SEQUENCE [LARGE SCALE GENOMIC DNA]</scope>
    <source>
        <strain evidence="2">28-4</strain>
    </source>
</reference>
<dbReference type="EMBL" id="KZ293434">
    <property type="protein sequence ID" value="PBK68065.1"/>
    <property type="molecule type" value="Genomic_DNA"/>
</dbReference>
<proteinExistence type="predicted"/>
<sequence>MSTDDKPIGLSNGIHCTDLVMAFVAPDPTIVAVQDLFLDYAVEGFYGQNISGQPNNTPICICFPVPSDV</sequence>
<evidence type="ECO:0000313" key="1">
    <source>
        <dbReference type="EMBL" id="PBK68065.1"/>
    </source>
</evidence>
<gene>
    <name evidence="1" type="ORF">ARMSODRAFT_293222</name>
</gene>